<keyword evidence="3" id="KW-1185">Reference proteome</keyword>
<protein>
    <submittedName>
        <fullName evidence="2">Uncharacterized protein</fullName>
    </submittedName>
</protein>
<dbReference type="AlphaFoldDB" id="A0A5J4L117"/>
<dbReference type="EMBL" id="BKZW01000005">
    <property type="protein sequence ID" value="GER91979.1"/>
    <property type="molecule type" value="Genomic_DNA"/>
</dbReference>
<dbReference type="RefSeq" id="WP_151759553.1">
    <property type="nucleotide sequence ID" value="NZ_BKZW01000005.1"/>
</dbReference>
<feature type="region of interest" description="Disordered" evidence="1">
    <location>
        <begin position="1"/>
        <end position="129"/>
    </location>
</feature>
<evidence type="ECO:0000313" key="3">
    <source>
        <dbReference type="Proteomes" id="UP000326912"/>
    </source>
</evidence>
<gene>
    <name evidence="2" type="ORF">KDW_61410</name>
</gene>
<accession>A0A5J4L117</accession>
<feature type="compositionally biased region" description="Basic and acidic residues" evidence="1">
    <location>
        <begin position="120"/>
        <end position="129"/>
    </location>
</feature>
<evidence type="ECO:0000313" key="2">
    <source>
        <dbReference type="EMBL" id="GER91979.1"/>
    </source>
</evidence>
<proteinExistence type="predicted"/>
<dbReference type="Proteomes" id="UP000326912">
    <property type="component" value="Unassembled WGS sequence"/>
</dbReference>
<reference evidence="2 3" key="1">
    <citation type="submission" date="2019-10" db="EMBL/GenBank/DDBJ databases">
        <title>Dictyobacter vulcani sp. nov., within the class Ktedonobacteria, isolated from soil of volcanic Mt. Zao.</title>
        <authorList>
            <person name="Zheng Y."/>
            <person name="Wang C.M."/>
            <person name="Sakai Y."/>
            <person name="Abe K."/>
            <person name="Yokota A."/>
            <person name="Yabe S."/>
        </authorList>
    </citation>
    <scope>NUCLEOTIDE SEQUENCE [LARGE SCALE GENOMIC DNA]</scope>
    <source>
        <strain evidence="2 3">W12</strain>
    </source>
</reference>
<organism evidence="2 3">
    <name type="scientific">Dictyobacter vulcani</name>
    <dbReference type="NCBI Taxonomy" id="2607529"/>
    <lineage>
        <taxon>Bacteria</taxon>
        <taxon>Bacillati</taxon>
        <taxon>Chloroflexota</taxon>
        <taxon>Ktedonobacteria</taxon>
        <taxon>Ktedonobacterales</taxon>
        <taxon>Dictyobacteraceae</taxon>
        <taxon>Dictyobacter</taxon>
    </lineage>
</organism>
<name>A0A5J4L117_9CHLR</name>
<sequence>MDNQRDQEYRDNSEQQDKRVQELNAEAIAKGTTPEKLKQERSQGDHPVPGQKPSHRMVDGYAETQGEDYAQPQRDEREGYDPAHSGVRHPQNKPGAPTETPGRDEGTAWSSQEQMGSLRDTYDKKNPAQ</sequence>
<comment type="caution">
    <text evidence="2">The sequence shown here is derived from an EMBL/GenBank/DDBJ whole genome shotgun (WGS) entry which is preliminary data.</text>
</comment>
<evidence type="ECO:0000256" key="1">
    <source>
        <dbReference type="SAM" id="MobiDB-lite"/>
    </source>
</evidence>
<feature type="compositionally biased region" description="Basic and acidic residues" evidence="1">
    <location>
        <begin position="33"/>
        <end position="44"/>
    </location>
</feature>
<feature type="compositionally biased region" description="Basic and acidic residues" evidence="1">
    <location>
        <begin position="1"/>
        <end position="21"/>
    </location>
</feature>